<accession>A0A845L093</accession>
<dbReference type="InterPro" id="IPR029066">
    <property type="entry name" value="PLP-binding_barrel"/>
</dbReference>
<sequence length="413" mass="44968">MDTALESEIDENNFPIAVGSQAKGYTVDGKEPAGAYPADGRPAWAEIRLGAFAHNLRVLRQATQPQARLMAVIKADGYGHGAVALAREALRQGVDRFVVALLDEALKLRDAGITQPILILGYTPPSACYRVVAEDLSQSVYCRTVAEALSAAAVRLGRTARIHLKVETGMGRVGFQGDEGVREMLAIARLPGISVEGVFSHFATADEPDKSFAREQLERFLTITGRLQQAGLEIPMRHMANSAAILDLPESHLEGVRPGIALYGSSPFDGVRRDGASLEPVMTLKARIVFIKEVAAGTPISYGCTYRCPRRTRIATLPLGYADGIRRTLSGRIGAYKGDRYFPQVGRICMDQFMIDIGDAELAEGDEVTLFGRWQEGGAWRTAPVEDWARADGTISYEILSVLSPRVPRHYVP</sequence>
<comment type="function">
    <text evidence="4">Catalyzes the interconversion of L-alanine and D-alanine. May also act on other amino acids.</text>
</comment>
<evidence type="ECO:0000256" key="1">
    <source>
        <dbReference type="ARBA" id="ARBA00001933"/>
    </source>
</evidence>
<dbReference type="GO" id="GO:0030632">
    <property type="term" value="P:D-alanine biosynthetic process"/>
    <property type="evidence" value="ECO:0007669"/>
    <property type="project" value="UniProtKB-UniRule"/>
</dbReference>
<dbReference type="InterPro" id="IPR020622">
    <property type="entry name" value="Ala_racemase_pyridoxalP-BS"/>
</dbReference>
<evidence type="ECO:0000256" key="6">
    <source>
        <dbReference type="PIRSR" id="PIRSR600821-52"/>
    </source>
</evidence>
<dbReference type="HAMAP" id="MF_01201">
    <property type="entry name" value="Ala_racemase"/>
    <property type="match status" value="1"/>
</dbReference>
<dbReference type="InterPro" id="IPR000821">
    <property type="entry name" value="Ala_racemase"/>
</dbReference>
<dbReference type="Gene3D" id="3.20.20.10">
    <property type="entry name" value="Alanine racemase"/>
    <property type="match status" value="1"/>
</dbReference>
<gene>
    <name evidence="8" type="primary">alr</name>
    <name evidence="8" type="ORF">GTO91_09325</name>
</gene>
<dbReference type="InterPro" id="IPR011079">
    <property type="entry name" value="Ala_racemase_C"/>
</dbReference>
<keyword evidence="3 4" id="KW-0413">Isomerase</keyword>
<dbReference type="GO" id="GO:0009252">
    <property type="term" value="P:peptidoglycan biosynthetic process"/>
    <property type="evidence" value="ECO:0007669"/>
    <property type="project" value="TreeGrafter"/>
</dbReference>
<dbReference type="Proteomes" id="UP000463470">
    <property type="component" value="Unassembled WGS sequence"/>
</dbReference>
<comment type="similarity">
    <text evidence="4">Belongs to the alanine racemase family.</text>
</comment>
<dbReference type="GO" id="GO:0030170">
    <property type="term" value="F:pyridoxal phosphate binding"/>
    <property type="evidence" value="ECO:0007669"/>
    <property type="project" value="UniProtKB-UniRule"/>
</dbReference>
<evidence type="ECO:0000256" key="3">
    <source>
        <dbReference type="ARBA" id="ARBA00023235"/>
    </source>
</evidence>
<dbReference type="EC" id="5.1.1.1" evidence="4"/>
<keyword evidence="9" id="KW-1185">Reference proteome</keyword>
<dbReference type="PANTHER" id="PTHR30511">
    <property type="entry name" value="ALANINE RACEMASE"/>
    <property type="match status" value="1"/>
</dbReference>
<dbReference type="GO" id="GO:0005829">
    <property type="term" value="C:cytosol"/>
    <property type="evidence" value="ECO:0007669"/>
    <property type="project" value="TreeGrafter"/>
</dbReference>
<evidence type="ECO:0000259" key="7">
    <source>
        <dbReference type="SMART" id="SM01005"/>
    </source>
</evidence>
<feature type="modified residue" description="N6-(pyridoxal phosphate)lysine" evidence="4 5">
    <location>
        <position position="74"/>
    </location>
</feature>
<evidence type="ECO:0000256" key="2">
    <source>
        <dbReference type="ARBA" id="ARBA00022898"/>
    </source>
</evidence>
<dbReference type="Pfam" id="PF00842">
    <property type="entry name" value="Ala_racemase_C"/>
    <property type="match status" value="1"/>
</dbReference>
<reference evidence="8 9" key="1">
    <citation type="submission" date="2020-01" db="EMBL/GenBank/DDBJ databases">
        <title>Whole-genome sequence of Heliobacterium undosum DSM 13378.</title>
        <authorList>
            <person name="Kyndt J.A."/>
            <person name="Meyer T.E."/>
        </authorList>
    </citation>
    <scope>NUCLEOTIDE SEQUENCE [LARGE SCALE GENOMIC DNA]</scope>
    <source>
        <strain evidence="8 9">DSM 13378</strain>
    </source>
</reference>
<dbReference type="PRINTS" id="PR00992">
    <property type="entry name" value="ALARACEMASE"/>
</dbReference>
<feature type="active site" description="Proton acceptor; specific for L-alanine" evidence="4">
    <location>
        <position position="302"/>
    </location>
</feature>
<dbReference type="SUPFAM" id="SSF51419">
    <property type="entry name" value="PLP-binding barrel"/>
    <property type="match status" value="1"/>
</dbReference>
<dbReference type="AlphaFoldDB" id="A0A845L093"/>
<dbReference type="SMART" id="SM01005">
    <property type="entry name" value="Ala_racemase_C"/>
    <property type="match status" value="1"/>
</dbReference>
<dbReference type="InterPro" id="IPR001608">
    <property type="entry name" value="Ala_racemase_N"/>
</dbReference>
<feature type="domain" description="Alanine racemase C-terminal" evidence="7">
    <location>
        <begin position="281"/>
        <end position="412"/>
    </location>
</feature>
<dbReference type="PROSITE" id="PS00395">
    <property type="entry name" value="ALANINE_RACEMASE"/>
    <property type="match status" value="1"/>
</dbReference>
<organism evidence="8 9">
    <name type="scientific">Heliomicrobium undosum</name>
    <dbReference type="NCBI Taxonomy" id="121734"/>
    <lineage>
        <taxon>Bacteria</taxon>
        <taxon>Bacillati</taxon>
        <taxon>Bacillota</taxon>
        <taxon>Clostridia</taxon>
        <taxon>Eubacteriales</taxon>
        <taxon>Heliobacteriaceae</taxon>
        <taxon>Heliomicrobium</taxon>
    </lineage>
</organism>
<dbReference type="PANTHER" id="PTHR30511:SF0">
    <property type="entry name" value="ALANINE RACEMASE, CATABOLIC-RELATED"/>
    <property type="match status" value="1"/>
</dbReference>
<dbReference type="UniPathway" id="UPA00042">
    <property type="reaction ID" value="UER00497"/>
</dbReference>
<feature type="binding site" evidence="4 6">
    <location>
        <position position="350"/>
    </location>
    <ligand>
        <name>substrate</name>
    </ligand>
</feature>
<dbReference type="NCBIfam" id="TIGR00492">
    <property type="entry name" value="alr"/>
    <property type="match status" value="1"/>
</dbReference>
<dbReference type="EMBL" id="WXEY01000008">
    <property type="protein sequence ID" value="MZP29902.1"/>
    <property type="molecule type" value="Genomic_DNA"/>
</dbReference>
<protein>
    <recommendedName>
        <fullName evidence="4">Alanine racemase</fullName>
        <ecNumber evidence="4">5.1.1.1</ecNumber>
    </recommendedName>
</protein>
<dbReference type="Pfam" id="PF01168">
    <property type="entry name" value="Ala_racemase_N"/>
    <property type="match status" value="1"/>
</dbReference>
<evidence type="ECO:0000256" key="5">
    <source>
        <dbReference type="PIRSR" id="PIRSR600821-50"/>
    </source>
</evidence>
<evidence type="ECO:0000313" key="9">
    <source>
        <dbReference type="Proteomes" id="UP000463470"/>
    </source>
</evidence>
<dbReference type="RefSeq" id="WP_161258203.1">
    <property type="nucleotide sequence ID" value="NZ_WXEY01000008.1"/>
</dbReference>
<evidence type="ECO:0000256" key="4">
    <source>
        <dbReference type="HAMAP-Rule" id="MF_01201"/>
    </source>
</evidence>
<dbReference type="InterPro" id="IPR009006">
    <property type="entry name" value="Ala_racemase/Decarboxylase_C"/>
</dbReference>
<proteinExistence type="inferred from homology"/>
<name>A0A845L093_9FIRM</name>
<evidence type="ECO:0000313" key="8">
    <source>
        <dbReference type="EMBL" id="MZP29902.1"/>
    </source>
</evidence>
<dbReference type="GO" id="GO:0008784">
    <property type="term" value="F:alanine racemase activity"/>
    <property type="evidence" value="ECO:0007669"/>
    <property type="project" value="UniProtKB-UniRule"/>
</dbReference>
<dbReference type="SUPFAM" id="SSF50621">
    <property type="entry name" value="Alanine racemase C-terminal domain-like"/>
    <property type="match status" value="1"/>
</dbReference>
<dbReference type="FunFam" id="3.20.20.10:FF:000002">
    <property type="entry name" value="Alanine racemase"/>
    <property type="match status" value="1"/>
</dbReference>
<feature type="binding site" evidence="4 6">
    <location>
        <position position="172"/>
    </location>
    <ligand>
        <name>substrate</name>
    </ligand>
</feature>
<comment type="caution">
    <text evidence="8">The sequence shown here is derived from an EMBL/GenBank/DDBJ whole genome shotgun (WGS) entry which is preliminary data.</text>
</comment>
<comment type="cofactor">
    <cofactor evidence="1 4 5">
        <name>pyridoxal 5'-phosphate</name>
        <dbReference type="ChEBI" id="CHEBI:597326"/>
    </cofactor>
</comment>
<dbReference type="Gene3D" id="2.40.37.10">
    <property type="entry name" value="Lyase, Ornithine Decarboxylase, Chain A, domain 1"/>
    <property type="match status" value="1"/>
</dbReference>
<keyword evidence="2 4" id="KW-0663">Pyridoxal phosphate</keyword>
<feature type="active site" description="Proton acceptor; specific for D-alanine" evidence="4">
    <location>
        <position position="74"/>
    </location>
</feature>
<comment type="catalytic activity">
    <reaction evidence="4">
        <text>L-alanine = D-alanine</text>
        <dbReference type="Rhea" id="RHEA:20249"/>
        <dbReference type="ChEBI" id="CHEBI:57416"/>
        <dbReference type="ChEBI" id="CHEBI:57972"/>
        <dbReference type="EC" id="5.1.1.1"/>
    </reaction>
</comment>
<dbReference type="CDD" id="cd00430">
    <property type="entry name" value="PLPDE_III_AR"/>
    <property type="match status" value="1"/>
</dbReference>
<dbReference type="OrthoDB" id="9813814at2"/>
<comment type="pathway">
    <text evidence="4">Amino-acid biosynthesis; D-alanine biosynthesis; D-alanine from L-alanine: step 1/1.</text>
</comment>